<dbReference type="OrthoDB" id="5644489at2"/>
<protein>
    <submittedName>
        <fullName evidence="1">Glutamate--cysteine ligase GshA</fullName>
    </submittedName>
</protein>
<reference evidence="1 2" key="1">
    <citation type="journal article" date="2014" name="ISME J.">
        <title>Ecophysiology of Thioploca ingrica as revealed by the complete genome sequence supplemented with proteomic evidence.</title>
        <authorList>
            <person name="Kojima H."/>
            <person name="Ogura Y."/>
            <person name="Yamamoto N."/>
            <person name="Togashi T."/>
            <person name="Mori H."/>
            <person name="Watanabe T."/>
            <person name="Nemoto F."/>
            <person name="Kurokawa K."/>
            <person name="Hayashi T."/>
            <person name="Fukui M."/>
        </authorList>
    </citation>
    <scope>NUCLEOTIDE SEQUENCE [LARGE SCALE GENOMIC DNA]</scope>
</reference>
<dbReference type="Gene3D" id="3.40.50.11280">
    <property type="entry name" value="Glutamate-cysteine ligase, N-terminal domain"/>
    <property type="match status" value="1"/>
</dbReference>
<keyword evidence="1" id="KW-0436">Ligase</keyword>
<dbReference type="STRING" id="40754.THII_1290"/>
<dbReference type="KEGG" id="tig:THII_1290"/>
<evidence type="ECO:0000313" key="1">
    <source>
        <dbReference type="EMBL" id="BAP55587.1"/>
    </source>
</evidence>
<dbReference type="InterPro" id="IPR011718">
    <property type="entry name" value="GshA"/>
</dbReference>
<evidence type="ECO:0000313" key="2">
    <source>
        <dbReference type="Proteomes" id="UP000031623"/>
    </source>
</evidence>
<sequence>MLTNNADLSLYDAVPHLTTALQGPLKYLETHLLAQLPEIEHWFRQQWQYTTAPFYASVDLRNAGFKLAPVDTNLFPAGFNNLNPAFLPLCVQATQSAIERFNITAFRVLLVPENHTRNFYYLESVATLGDILQKAGYEVRIGSLLPELLVPQTLLLPSGKTLLLEPLIREGYCVSVKDFVPCLIILNNDLSSGRPAILENIHQEIVPPLQLGWSTRLKSTHFAYYSQVAQEFSKKIAIDPWLIDPLFRNCGQIDFMKKTGEQCLADNVQILLDAIQQKYIEYHVPYRPFVIVKADAGSYGMGVMTVHSPADIFTLNRKQRTKMSATKEGQKIRQVILQEGVYTFETIGPKEAVAEPVVYMIDHFVVGGFYRVHKARGINENLNAPGMHFEPLAFVDSCITPDQNKAPDACPNRFYAYGVIARLALLAAARELAQLNE</sequence>
<dbReference type="Pfam" id="PF08886">
    <property type="entry name" value="GshA"/>
    <property type="match status" value="1"/>
</dbReference>
<name>A0A090AJ98_9GAMM</name>
<proteinExistence type="predicted"/>
<dbReference type="InterPro" id="IPR042520">
    <property type="entry name" value="GshA_N"/>
</dbReference>
<dbReference type="EMBL" id="AP014633">
    <property type="protein sequence ID" value="BAP55587.1"/>
    <property type="molecule type" value="Genomic_DNA"/>
</dbReference>
<dbReference type="Proteomes" id="UP000031623">
    <property type="component" value="Chromosome"/>
</dbReference>
<dbReference type="GO" id="GO:0016874">
    <property type="term" value="F:ligase activity"/>
    <property type="evidence" value="ECO:0007669"/>
    <property type="project" value="UniProtKB-KW"/>
</dbReference>
<dbReference type="AlphaFoldDB" id="A0A090AJ98"/>
<keyword evidence="2" id="KW-1185">Reference proteome</keyword>
<gene>
    <name evidence="1" type="ORF">THII_1290</name>
</gene>
<accession>A0A090AJ98</accession>
<dbReference type="NCBIfam" id="TIGR02049">
    <property type="entry name" value="gshA_ferroox"/>
    <property type="match status" value="1"/>
</dbReference>
<dbReference type="HOGENOM" id="CLU_635836_0_0_6"/>
<organism evidence="1 2">
    <name type="scientific">Thioploca ingrica</name>
    <dbReference type="NCBI Taxonomy" id="40754"/>
    <lineage>
        <taxon>Bacteria</taxon>
        <taxon>Pseudomonadati</taxon>
        <taxon>Pseudomonadota</taxon>
        <taxon>Gammaproteobacteria</taxon>
        <taxon>Thiotrichales</taxon>
        <taxon>Thiotrichaceae</taxon>
        <taxon>Thioploca</taxon>
    </lineage>
</organism>